<dbReference type="RefSeq" id="WP_323250335.1">
    <property type="nucleotide sequence ID" value="NZ_JAYFUL010000022.1"/>
</dbReference>
<reference evidence="1 2" key="1">
    <citation type="submission" date="2023-12" db="EMBL/GenBank/DDBJ databases">
        <title>Novel species of the genus Arcicella isolated from rivers.</title>
        <authorList>
            <person name="Lu H."/>
        </authorList>
    </citation>
    <scope>NUCLEOTIDE SEQUENCE [LARGE SCALE GENOMIC DNA]</scope>
    <source>
        <strain evidence="1 2">LMG 21963</strain>
    </source>
</reference>
<gene>
    <name evidence="1" type="ORF">VB264_13970</name>
</gene>
<dbReference type="EMBL" id="JAYFUL010000022">
    <property type="protein sequence ID" value="MEA5258900.1"/>
    <property type="molecule type" value="Genomic_DNA"/>
</dbReference>
<evidence type="ECO:0000313" key="2">
    <source>
        <dbReference type="Proteomes" id="UP001304671"/>
    </source>
</evidence>
<sequence>MKPKLEIDKGWTEAIIDDDCGFDKFYKVAHILETNFNITFTNKLNHIDIIYWDFDFKGSKLVLLYNIYLGISICPLAFKESTLADNNAVEEIGTLLFQKLLNLD</sequence>
<dbReference type="InterPro" id="IPR022080">
    <property type="entry name" value="DUF3630"/>
</dbReference>
<dbReference type="Pfam" id="PF12305">
    <property type="entry name" value="DUF3630"/>
    <property type="match status" value="1"/>
</dbReference>
<comment type="caution">
    <text evidence="1">The sequence shown here is derived from an EMBL/GenBank/DDBJ whole genome shotgun (WGS) entry which is preliminary data.</text>
</comment>
<accession>A0ABU5QPA8</accession>
<protein>
    <submittedName>
        <fullName evidence="1">DUF3630 family protein</fullName>
    </submittedName>
</protein>
<organism evidence="1 2">
    <name type="scientific">Arcicella aquatica</name>
    <dbReference type="NCBI Taxonomy" id="217141"/>
    <lineage>
        <taxon>Bacteria</taxon>
        <taxon>Pseudomonadati</taxon>
        <taxon>Bacteroidota</taxon>
        <taxon>Cytophagia</taxon>
        <taxon>Cytophagales</taxon>
        <taxon>Flectobacillaceae</taxon>
        <taxon>Arcicella</taxon>
    </lineage>
</organism>
<keyword evidence="2" id="KW-1185">Reference proteome</keyword>
<proteinExistence type="predicted"/>
<name>A0ABU5QPA8_9BACT</name>
<dbReference type="Proteomes" id="UP001304671">
    <property type="component" value="Unassembled WGS sequence"/>
</dbReference>
<evidence type="ECO:0000313" key="1">
    <source>
        <dbReference type="EMBL" id="MEA5258900.1"/>
    </source>
</evidence>